<feature type="transmembrane region" description="Helical" evidence="5">
    <location>
        <begin position="317"/>
        <end position="337"/>
    </location>
</feature>
<name>A0AAD5WW78_9FUNG</name>
<keyword evidence="8" id="KW-1185">Reference proteome</keyword>
<dbReference type="EMBL" id="JADGJD010002586">
    <property type="protein sequence ID" value="KAJ3031086.1"/>
    <property type="molecule type" value="Genomic_DNA"/>
</dbReference>
<accession>A0AAD5WW78</accession>
<dbReference type="InterPro" id="IPR004342">
    <property type="entry name" value="EXS_C"/>
</dbReference>
<dbReference type="GO" id="GO:0005737">
    <property type="term" value="C:cytoplasm"/>
    <property type="evidence" value="ECO:0007669"/>
    <property type="project" value="TreeGrafter"/>
</dbReference>
<sequence length="386" mass="43456">MRQKLIRLSLVLAALSLIYFFQKHGKTLIASIVDLPLYFHVLLLVNLGIWCWASNVHILSLTGIDAYSILDDESKYASPDIETPTRREGGSSGGRPGWSYNNVYGLACGFTVATVVSLWLFFHMMDLYGEEGAEFVPGLTYAAFVVLTVWPWNFFFRSERARFLGTCSRIAFGGIRSDVPFSDIILADILTSFSRVLGDLQPIFYDLALDGSLSDALPIGGNRDTSKHATIEHSYGTIWQTISPLLICLPFLFRLRQCIAEYNLSTDLPARKRHMANAIKYLSSLPVIMSSFAINYLRIHGERSGNTIDPINFEQTLNRAVGVWIIFSIINSLYSLYWDIAIDWSLLTPHKTLTSRTLLRLSWTLKVALLYALVRATVYRDPMPGS</sequence>
<feature type="domain" description="EXS" evidence="6">
    <location>
        <begin position="234"/>
        <end position="386"/>
    </location>
</feature>
<dbReference type="Pfam" id="PF03124">
    <property type="entry name" value="EXS"/>
    <property type="match status" value="1"/>
</dbReference>
<reference evidence="7" key="1">
    <citation type="submission" date="2020-05" db="EMBL/GenBank/DDBJ databases">
        <title>Phylogenomic resolution of chytrid fungi.</title>
        <authorList>
            <person name="Stajich J.E."/>
            <person name="Amses K."/>
            <person name="Simmons R."/>
            <person name="Seto K."/>
            <person name="Myers J."/>
            <person name="Bonds A."/>
            <person name="Quandt C.A."/>
            <person name="Barry K."/>
            <person name="Liu P."/>
            <person name="Grigoriev I."/>
            <person name="Longcore J.E."/>
            <person name="James T.Y."/>
        </authorList>
    </citation>
    <scope>NUCLEOTIDE SEQUENCE</scope>
    <source>
        <strain evidence="7">JEL0318</strain>
    </source>
</reference>
<feature type="transmembrane region" description="Helical" evidence="5">
    <location>
        <begin position="135"/>
        <end position="156"/>
    </location>
</feature>
<dbReference type="Proteomes" id="UP001212841">
    <property type="component" value="Unassembled WGS sequence"/>
</dbReference>
<evidence type="ECO:0000313" key="7">
    <source>
        <dbReference type="EMBL" id="KAJ3031086.1"/>
    </source>
</evidence>
<evidence type="ECO:0000313" key="8">
    <source>
        <dbReference type="Proteomes" id="UP001212841"/>
    </source>
</evidence>
<evidence type="ECO:0000256" key="2">
    <source>
        <dbReference type="ARBA" id="ARBA00022692"/>
    </source>
</evidence>
<feature type="transmembrane region" description="Helical" evidence="5">
    <location>
        <begin position="103"/>
        <end position="123"/>
    </location>
</feature>
<dbReference type="GO" id="GO:0016020">
    <property type="term" value="C:membrane"/>
    <property type="evidence" value="ECO:0007669"/>
    <property type="project" value="UniProtKB-SubCell"/>
</dbReference>
<comment type="caution">
    <text evidence="7">The sequence shown here is derived from an EMBL/GenBank/DDBJ whole genome shotgun (WGS) entry which is preliminary data.</text>
</comment>
<keyword evidence="2 5" id="KW-0812">Transmembrane</keyword>
<proteinExistence type="predicted"/>
<evidence type="ECO:0000256" key="3">
    <source>
        <dbReference type="ARBA" id="ARBA00022989"/>
    </source>
</evidence>
<keyword evidence="3 5" id="KW-1133">Transmembrane helix</keyword>
<comment type="subcellular location">
    <subcellularLocation>
        <location evidence="1">Membrane</location>
        <topology evidence="1">Multi-pass membrane protein</topology>
    </subcellularLocation>
</comment>
<feature type="non-terminal residue" evidence="7">
    <location>
        <position position="386"/>
    </location>
</feature>
<evidence type="ECO:0000259" key="6">
    <source>
        <dbReference type="PROSITE" id="PS51380"/>
    </source>
</evidence>
<dbReference type="PANTHER" id="PTHR10783:SF46">
    <property type="entry name" value="PROTEIN ERD1 HOMOLOG 2"/>
    <property type="match status" value="1"/>
</dbReference>
<feature type="transmembrane region" description="Helical" evidence="5">
    <location>
        <begin position="358"/>
        <end position="378"/>
    </location>
</feature>
<evidence type="ECO:0000256" key="1">
    <source>
        <dbReference type="ARBA" id="ARBA00004141"/>
    </source>
</evidence>
<evidence type="ECO:0000256" key="4">
    <source>
        <dbReference type="ARBA" id="ARBA00023136"/>
    </source>
</evidence>
<gene>
    <name evidence="7" type="ORF">HK097_005509</name>
</gene>
<dbReference type="PANTHER" id="PTHR10783">
    <property type="entry name" value="XENOTROPIC AND POLYTROPIC RETROVIRUS RECEPTOR 1-RELATED"/>
    <property type="match status" value="1"/>
</dbReference>
<keyword evidence="4 5" id="KW-0472">Membrane</keyword>
<feature type="transmembrane region" description="Helical" evidence="5">
    <location>
        <begin position="35"/>
        <end position="53"/>
    </location>
</feature>
<evidence type="ECO:0000256" key="5">
    <source>
        <dbReference type="SAM" id="Phobius"/>
    </source>
</evidence>
<dbReference type="PROSITE" id="PS51380">
    <property type="entry name" value="EXS"/>
    <property type="match status" value="1"/>
</dbReference>
<dbReference type="AlphaFoldDB" id="A0AAD5WW78"/>
<organism evidence="7 8">
    <name type="scientific">Rhizophlyctis rosea</name>
    <dbReference type="NCBI Taxonomy" id="64517"/>
    <lineage>
        <taxon>Eukaryota</taxon>
        <taxon>Fungi</taxon>
        <taxon>Fungi incertae sedis</taxon>
        <taxon>Chytridiomycota</taxon>
        <taxon>Chytridiomycota incertae sedis</taxon>
        <taxon>Chytridiomycetes</taxon>
        <taxon>Rhizophlyctidales</taxon>
        <taxon>Rhizophlyctidaceae</taxon>
        <taxon>Rhizophlyctis</taxon>
    </lineage>
</organism>
<protein>
    <recommendedName>
        <fullName evidence="6">EXS domain-containing protein</fullName>
    </recommendedName>
</protein>